<dbReference type="GO" id="GO:0004673">
    <property type="term" value="F:protein histidine kinase activity"/>
    <property type="evidence" value="ECO:0007669"/>
    <property type="project" value="UniProtKB-EC"/>
</dbReference>
<dbReference type="SUPFAM" id="SSF55874">
    <property type="entry name" value="ATPase domain of HSP90 chaperone/DNA topoisomerase II/histidine kinase"/>
    <property type="match status" value="1"/>
</dbReference>
<accession>A0A941IA94</accession>
<reference evidence="7" key="1">
    <citation type="submission" date="2021-04" db="EMBL/GenBank/DDBJ databases">
        <title>novel species isolated from subtropical streams in China.</title>
        <authorList>
            <person name="Lu H."/>
        </authorList>
    </citation>
    <scope>NUCLEOTIDE SEQUENCE</scope>
    <source>
        <strain evidence="7">LFS511W</strain>
    </source>
</reference>
<dbReference type="InterPro" id="IPR003594">
    <property type="entry name" value="HATPase_dom"/>
</dbReference>
<proteinExistence type="predicted"/>
<evidence type="ECO:0000256" key="1">
    <source>
        <dbReference type="ARBA" id="ARBA00000085"/>
    </source>
</evidence>
<dbReference type="Pfam" id="PF02518">
    <property type="entry name" value="HATPase_c"/>
    <property type="match status" value="1"/>
</dbReference>
<dbReference type="Proteomes" id="UP000680067">
    <property type="component" value="Unassembled WGS sequence"/>
</dbReference>
<dbReference type="InterPro" id="IPR050736">
    <property type="entry name" value="Sensor_HK_Regulatory"/>
</dbReference>
<dbReference type="GO" id="GO:0000160">
    <property type="term" value="P:phosphorelay signal transduction system"/>
    <property type="evidence" value="ECO:0007669"/>
    <property type="project" value="UniProtKB-KW"/>
</dbReference>
<keyword evidence="3" id="KW-0808">Transferase</keyword>
<dbReference type="InterPro" id="IPR004358">
    <property type="entry name" value="Sig_transdc_His_kin-like_C"/>
</dbReference>
<evidence type="ECO:0000256" key="4">
    <source>
        <dbReference type="ARBA" id="ARBA00022777"/>
    </source>
</evidence>
<feature type="domain" description="Histidine kinase" evidence="6">
    <location>
        <begin position="1"/>
        <end position="101"/>
    </location>
</feature>
<keyword evidence="8" id="KW-1185">Reference proteome</keyword>
<sequence>LLSNAIKFSGQRARVDVRLSMRGEWVKVEVQDYGIGISDDFKSSIFQKFTQAEANSARKYAGTGLGLSLSKTMIEKMGGKIGFKSEEGHGSLFYLLLPLIPTPDQRNPKV</sequence>
<keyword evidence="5" id="KW-0902">Two-component regulatory system</keyword>
<name>A0A941IA94_9BURK</name>
<keyword evidence="4" id="KW-0418">Kinase</keyword>
<dbReference type="PRINTS" id="PR00344">
    <property type="entry name" value="BCTRLSENSOR"/>
</dbReference>
<dbReference type="PANTHER" id="PTHR43711">
    <property type="entry name" value="TWO-COMPONENT HISTIDINE KINASE"/>
    <property type="match status" value="1"/>
</dbReference>
<evidence type="ECO:0000313" key="8">
    <source>
        <dbReference type="Proteomes" id="UP000680067"/>
    </source>
</evidence>
<dbReference type="PANTHER" id="PTHR43711:SF26">
    <property type="entry name" value="SENSOR HISTIDINE KINASE RCSC"/>
    <property type="match status" value="1"/>
</dbReference>
<protein>
    <recommendedName>
        <fullName evidence="2">histidine kinase</fullName>
        <ecNumber evidence="2">2.7.13.3</ecNumber>
    </recommendedName>
</protein>
<dbReference type="EMBL" id="JAGSPN010000321">
    <property type="protein sequence ID" value="MBR7784538.1"/>
    <property type="molecule type" value="Genomic_DNA"/>
</dbReference>
<evidence type="ECO:0000256" key="2">
    <source>
        <dbReference type="ARBA" id="ARBA00012438"/>
    </source>
</evidence>
<gene>
    <name evidence="7" type="ORF">KDM89_20610</name>
</gene>
<dbReference type="EC" id="2.7.13.3" evidence="2"/>
<evidence type="ECO:0000256" key="5">
    <source>
        <dbReference type="ARBA" id="ARBA00023012"/>
    </source>
</evidence>
<comment type="catalytic activity">
    <reaction evidence="1">
        <text>ATP + protein L-histidine = ADP + protein N-phospho-L-histidine.</text>
        <dbReference type="EC" id="2.7.13.3"/>
    </reaction>
</comment>
<dbReference type="RefSeq" id="WP_230428013.1">
    <property type="nucleotide sequence ID" value="NZ_JAGSPN010000321.1"/>
</dbReference>
<evidence type="ECO:0000313" key="7">
    <source>
        <dbReference type="EMBL" id="MBR7784538.1"/>
    </source>
</evidence>
<dbReference type="Gene3D" id="3.30.565.10">
    <property type="entry name" value="Histidine kinase-like ATPase, C-terminal domain"/>
    <property type="match status" value="1"/>
</dbReference>
<dbReference type="AlphaFoldDB" id="A0A941IA94"/>
<evidence type="ECO:0000256" key="3">
    <source>
        <dbReference type="ARBA" id="ARBA00022679"/>
    </source>
</evidence>
<dbReference type="InterPro" id="IPR036890">
    <property type="entry name" value="HATPase_C_sf"/>
</dbReference>
<feature type="non-terminal residue" evidence="7">
    <location>
        <position position="1"/>
    </location>
</feature>
<evidence type="ECO:0000259" key="6">
    <source>
        <dbReference type="PROSITE" id="PS50109"/>
    </source>
</evidence>
<comment type="caution">
    <text evidence="7">The sequence shown here is derived from an EMBL/GenBank/DDBJ whole genome shotgun (WGS) entry which is preliminary data.</text>
</comment>
<dbReference type="InterPro" id="IPR005467">
    <property type="entry name" value="His_kinase_dom"/>
</dbReference>
<dbReference type="PROSITE" id="PS50109">
    <property type="entry name" value="HIS_KIN"/>
    <property type="match status" value="1"/>
</dbReference>
<organism evidence="7 8">
    <name type="scientific">Undibacterium luofuense</name>
    <dbReference type="NCBI Taxonomy" id="2828733"/>
    <lineage>
        <taxon>Bacteria</taxon>
        <taxon>Pseudomonadati</taxon>
        <taxon>Pseudomonadota</taxon>
        <taxon>Betaproteobacteria</taxon>
        <taxon>Burkholderiales</taxon>
        <taxon>Oxalobacteraceae</taxon>
        <taxon>Undibacterium</taxon>
    </lineage>
</organism>
<dbReference type="SMART" id="SM00387">
    <property type="entry name" value="HATPase_c"/>
    <property type="match status" value="1"/>
</dbReference>